<sequence length="64" mass="6977">MVIWPSWSKAAVLRSSIARCVGSNPTVTRSFCHPKPPPGVKFSSESADQNPKKNVRGPQLNNQS</sequence>
<organism evidence="4 5">
    <name type="scientific">Puccinia graminis f. sp. tritici</name>
    <dbReference type="NCBI Taxonomy" id="56615"/>
    <lineage>
        <taxon>Eukaryota</taxon>
        <taxon>Fungi</taxon>
        <taxon>Dikarya</taxon>
        <taxon>Basidiomycota</taxon>
        <taxon>Pucciniomycotina</taxon>
        <taxon>Pucciniomycetes</taxon>
        <taxon>Pucciniales</taxon>
        <taxon>Pucciniaceae</taxon>
        <taxon>Puccinia</taxon>
    </lineage>
</organism>
<comment type="caution">
    <text evidence="4">The sequence shown here is derived from an EMBL/GenBank/DDBJ whole genome shotgun (WGS) entry which is preliminary data.</text>
</comment>
<evidence type="ECO:0000256" key="1">
    <source>
        <dbReference type="SAM" id="MobiDB-lite"/>
    </source>
</evidence>
<name>A0A5B0Q1Q9_PUCGR</name>
<reference evidence="4 5" key="1">
    <citation type="submission" date="2019-05" db="EMBL/GenBank/DDBJ databases">
        <title>Emergence of the Ug99 lineage of the wheat stem rust pathogen through somatic hybridization.</title>
        <authorList>
            <person name="Li F."/>
            <person name="Upadhyaya N.M."/>
            <person name="Sperschneider J."/>
            <person name="Matny O."/>
            <person name="Nguyen-Phuc H."/>
            <person name="Mago R."/>
            <person name="Raley C."/>
            <person name="Miller M.E."/>
            <person name="Silverstein K.A.T."/>
            <person name="Henningsen E."/>
            <person name="Hirsch C.D."/>
            <person name="Visser B."/>
            <person name="Pretorius Z.A."/>
            <person name="Steffenson B.J."/>
            <person name="Schwessinger B."/>
            <person name="Dodds P.N."/>
            <person name="Figueroa M."/>
        </authorList>
    </citation>
    <scope>NUCLEOTIDE SEQUENCE [LARGE SCALE GENOMIC DNA]</scope>
    <source>
        <strain evidence="4 5">Ug99</strain>
    </source>
</reference>
<dbReference type="EMBL" id="VDEP01000310">
    <property type="protein sequence ID" value="KAA1106758.1"/>
    <property type="molecule type" value="Genomic_DNA"/>
</dbReference>
<gene>
    <name evidence="2" type="ORF">PGTUg99_000232</name>
    <name evidence="3" type="ORF">PGTUg99_023397</name>
    <name evidence="4" type="ORF">PGTUg99_027241</name>
</gene>
<dbReference type="EMBL" id="VDEP01000400">
    <property type="protein sequence ID" value="KAA1090262.1"/>
    <property type="molecule type" value="Genomic_DNA"/>
</dbReference>
<feature type="region of interest" description="Disordered" evidence="1">
    <location>
        <begin position="26"/>
        <end position="64"/>
    </location>
</feature>
<evidence type="ECO:0000313" key="2">
    <source>
        <dbReference type="EMBL" id="KAA1090262.1"/>
    </source>
</evidence>
<evidence type="ECO:0000313" key="4">
    <source>
        <dbReference type="EMBL" id="KAA1107052.1"/>
    </source>
</evidence>
<dbReference type="Proteomes" id="UP000325313">
    <property type="component" value="Unassembled WGS sequence"/>
</dbReference>
<proteinExistence type="predicted"/>
<evidence type="ECO:0000313" key="3">
    <source>
        <dbReference type="EMBL" id="KAA1106758.1"/>
    </source>
</evidence>
<evidence type="ECO:0000313" key="5">
    <source>
        <dbReference type="Proteomes" id="UP000325313"/>
    </source>
</evidence>
<dbReference type="EMBL" id="VDEP01000308">
    <property type="protein sequence ID" value="KAA1107052.1"/>
    <property type="molecule type" value="Genomic_DNA"/>
</dbReference>
<protein>
    <submittedName>
        <fullName evidence="4">Uncharacterized protein</fullName>
    </submittedName>
</protein>
<accession>A0A5B0Q1Q9</accession>
<dbReference type="AlphaFoldDB" id="A0A5B0Q1Q9"/>